<dbReference type="AlphaFoldDB" id="A0A482U267"/>
<evidence type="ECO:0008006" key="3">
    <source>
        <dbReference type="Google" id="ProtNLM"/>
    </source>
</evidence>
<gene>
    <name evidence="1" type="ORF">EJA06_015195</name>
</gene>
<dbReference type="RefSeq" id="WP_126189934.1">
    <property type="nucleotide sequence ID" value="NZ_RWYU02000006.1"/>
</dbReference>
<protein>
    <recommendedName>
        <fullName evidence="3">Phage tail tape measure protein</fullName>
    </recommendedName>
</protein>
<organism evidence="1 2">
    <name type="scientific">Pseudomonas songnenensis</name>
    <dbReference type="NCBI Taxonomy" id="1176259"/>
    <lineage>
        <taxon>Bacteria</taxon>
        <taxon>Pseudomonadati</taxon>
        <taxon>Pseudomonadota</taxon>
        <taxon>Gammaproteobacteria</taxon>
        <taxon>Pseudomonadales</taxon>
        <taxon>Pseudomonadaceae</taxon>
        <taxon>Pseudomonas</taxon>
    </lineage>
</organism>
<dbReference type="OrthoDB" id="6174294at2"/>
<dbReference type="EMBL" id="RWYU02000006">
    <property type="protein sequence ID" value="RYJ61239.1"/>
    <property type="molecule type" value="Genomic_DNA"/>
</dbReference>
<evidence type="ECO:0000313" key="1">
    <source>
        <dbReference type="EMBL" id="RYJ61239.1"/>
    </source>
</evidence>
<name>A0A482U267_9PSED</name>
<proteinExistence type="predicted"/>
<dbReference type="Proteomes" id="UP000282800">
    <property type="component" value="Unassembled WGS sequence"/>
</dbReference>
<comment type="caution">
    <text evidence="1">The sequence shown here is derived from an EMBL/GenBank/DDBJ whole genome shotgun (WGS) entry which is preliminary data.</text>
</comment>
<sequence>MSKSLGTLTLDLIAKIGGFTGPLDQSGRAAQKWRRQIEKDAKAAGIAMGAAGAAAAAGLGYMIKASIDAADAASKAAQSAGLTTEAYTSLAFAADMSGVSTSELDAAMSRLNRTALEVAAGSEKQAALFKTLGVSVKDAGGALRDGDQILMDLADRFAKMPDGIGKSSLAMEVFGRSGTKMIPLLNSGSEGIKGLTEQARALGLVINDEQAKSAERFNDNLSILAGVSRGAGNVIAGELLPVMNDFTAEMVDIAIKGELAASAGDTLATSLKALAATGVGVYASFQLAGKGIAGLAALQDQATQDGAWYEKFMPPVAAYRLYKNWQGVKDTADVVMSDLDTTAQEFADILDRIWEAGKGGESGTSTEERLTKLKTFLADFSSQTDEGARAARKATDAIESQIKALQLQADTVAMTSDQATLYKLRLEGATEAQIAQAEAALSAVDAFKVQMGAQESYLRLLGDLRTEEEMLTDQMRERLAVLDAMQGLDPSQRMMVAGRIAGAATSEAPSYRGLAPEVGGAFGELLKIDEAQEKLQEWYDTQLEMLEQFRAERADLSAVWDEEELALKRQHEDELARIEQARQMAQLASAESLFGDLAGLTKTFAGEQSGLYKAMFAVQKAAAIAQSAVAIQQGIAMAAANPWPANLAAMASVAAATASIVSNIGAIGMAHDGIDAIPETGTWLLQKGERVTTAETSAKLDKTLEEIQKGGPSGTTVNVIEDASKRGTTERRIGADGREEVNVFVSDIFGDGPRSKAIAKKFGLVTAGT</sequence>
<reference evidence="1 2" key="1">
    <citation type="submission" date="2019-01" db="EMBL/GenBank/DDBJ databases">
        <title>High-quality draft genome of. Pseudomonas songnenensis str. L103, a full-fledged denitrifier isolated from 100 meters deep aquifer in a heavily nitrogen fertilized agricultural area.</title>
        <authorList>
            <person name="Liu M."/>
            <person name="Liu B."/>
        </authorList>
    </citation>
    <scope>NUCLEOTIDE SEQUENCE [LARGE SCALE GENOMIC DNA]</scope>
    <source>
        <strain evidence="1 2">L103</strain>
    </source>
</reference>
<accession>A0A482U267</accession>
<evidence type="ECO:0000313" key="2">
    <source>
        <dbReference type="Proteomes" id="UP000282800"/>
    </source>
</evidence>